<dbReference type="PANTHER" id="PTHR22914:SF9">
    <property type="entry name" value="CHITIN SYNTHASE 1"/>
    <property type="match status" value="1"/>
</dbReference>
<feature type="transmembrane region" description="Helical" evidence="10">
    <location>
        <begin position="601"/>
        <end position="622"/>
    </location>
</feature>
<keyword evidence="7 10" id="KW-1133">Transmembrane helix</keyword>
<accession>A0AAU9K5K8</accession>
<dbReference type="GO" id="GO:0004100">
    <property type="term" value="F:chitin synthase activity"/>
    <property type="evidence" value="ECO:0007669"/>
    <property type="project" value="UniProtKB-EC"/>
</dbReference>
<dbReference type="InterPro" id="IPR004835">
    <property type="entry name" value="Chitin_synth"/>
</dbReference>
<comment type="subcellular location">
    <subcellularLocation>
        <location evidence="1">Cell membrane</location>
        <topology evidence="1">Multi-pass membrane protein</topology>
    </subcellularLocation>
</comment>
<dbReference type="GO" id="GO:0006031">
    <property type="term" value="P:chitin biosynthetic process"/>
    <property type="evidence" value="ECO:0007669"/>
    <property type="project" value="TreeGrafter"/>
</dbReference>
<dbReference type="AlphaFoldDB" id="A0AAU9K5K8"/>
<feature type="transmembrane region" description="Helical" evidence="10">
    <location>
        <begin position="487"/>
        <end position="511"/>
    </location>
</feature>
<feature type="transmembrane region" description="Helical" evidence="10">
    <location>
        <begin position="681"/>
        <end position="699"/>
    </location>
</feature>
<keyword evidence="9" id="KW-0961">Cell wall biogenesis/degradation</keyword>
<dbReference type="InterPro" id="IPR029044">
    <property type="entry name" value="Nucleotide-diphossugar_trans"/>
</dbReference>
<sequence>MEEVKGKVSEKISLKKPRESVPKLNMLGLPISRPIEVVDSSVLSNRNSYPDIDSDSALNTRRIILQGNLQPGQEFPEVIDQERIEYQVVKLDKEIAFRYCDGASVKGVKKVRGITPIFPPKFREKGILNKLAQASITEERCEFLIVIAMYNENIKQLNDTLYGISSNLKDFQNAGISSNRIACIIIVDGIRPFYATYKKEPKFFSQFFDEEKIKQTFPAANGDILNCKIPDETEDDEFSHVFSQNTIIGEEDDALELQLIFCVKQKNKRKLNTHLWFFGGFCELFQPRYVMLLDVGTKPLESSLFYLYEAMVTDDRIAGCCGEIRPMYSGCWNLTVPAQLVEYKFAHTFDKALESIFGYVSVLPGAFSAYRWKALQGKPLWEDYFKSICHPELMNAYYSNIYLAEDRVLCLALVSKVAEGEPNYLLRYVRSSVAETDVPDTISGLMAQRRRWINGSWFALIDTVSNFQKITRSKHSCCRKCFFSIQLLYYIINVIFSWFIVGSFFLVFAVTAHRIDDSSQTDLFTISNACVFTYLALVISVFVMAMGVKPKRVEDPYKVIACLFGLTMAASIGFMVNFLFKTNYEEKLNWKDWDGFSQGAVLLLVLGTVTMFALNVVMNGAIGPVLKGIIHFLFLTPTYVNVFTIYAICNTHDCTWGNRPDQLSQEEKNRLEEFEEFRTRWVIVWVLMNASYGYCINFLDKNKSYGSNYVYGLACVGGVVIFIRFLGGTLYLIQEKCCWKKLDPYHDPSIDETKDKLNNSDQRICQVEKKPENTIV</sequence>
<keyword evidence="8 10" id="KW-0472">Membrane</keyword>
<proteinExistence type="predicted"/>
<dbReference type="GO" id="GO:0005886">
    <property type="term" value="C:plasma membrane"/>
    <property type="evidence" value="ECO:0007669"/>
    <property type="project" value="UniProtKB-SubCell"/>
</dbReference>
<evidence type="ECO:0000313" key="11">
    <source>
        <dbReference type="EMBL" id="CAG9332188.1"/>
    </source>
</evidence>
<protein>
    <recommendedName>
        <fullName evidence="2">chitin synthase</fullName>
        <ecNumber evidence="2">2.4.1.16</ecNumber>
    </recommendedName>
</protein>
<evidence type="ECO:0000256" key="10">
    <source>
        <dbReference type="SAM" id="Phobius"/>
    </source>
</evidence>
<feature type="transmembrane region" description="Helical" evidence="10">
    <location>
        <begin position="628"/>
        <end position="649"/>
    </location>
</feature>
<evidence type="ECO:0000256" key="3">
    <source>
        <dbReference type="ARBA" id="ARBA00022475"/>
    </source>
</evidence>
<evidence type="ECO:0000256" key="6">
    <source>
        <dbReference type="ARBA" id="ARBA00022692"/>
    </source>
</evidence>
<comment type="caution">
    <text evidence="11">The sequence shown here is derived from an EMBL/GenBank/DDBJ whole genome shotgun (WGS) entry which is preliminary data.</text>
</comment>
<evidence type="ECO:0000313" key="12">
    <source>
        <dbReference type="Proteomes" id="UP001162131"/>
    </source>
</evidence>
<keyword evidence="5" id="KW-0808">Transferase</keyword>
<gene>
    <name evidence="11" type="ORF">BSTOLATCC_MIC55640</name>
</gene>
<evidence type="ECO:0000256" key="4">
    <source>
        <dbReference type="ARBA" id="ARBA00022676"/>
    </source>
</evidence>
<reference evidence="11" key="1">
    <citation type="submission" date="2021-09" db="EMBL/GenBank/DDBJ databases">
        <authorList>
            <consortium name="AG Swart"/>
            <person name="Singh M."/>
            <person name="Singh A."/>
            <person name="Seah K."/>
            <person name="Emmerich C."/>
        </authorList>
    </citation>
    <scope>NUCLEOTIDE SEQUENCE</scope>
    <source>
        <strain evidence="11">ATCC30299</strain>
    </source>
</reference>
<organism evidence="11 12">
    <name type="scientific">Blepharisma stoltei</name>
    <dbReference type="NCBI Taxonomy" id="1481888"/>
    <lineage>
        <taxon>Eukaryota</taxon>
        <taxon>Sar</taxon>
        <taxon>Alveolata</taxon>
        <taxon>Ciliophora</taxon>
        <taxon>Postciliodesmatophora</taxon>
        <taxon>Heterotrichea</taxon>
        <taxon>Heterotrichida</taxon>
        <taxon>Blepharismidae</taxon>
        <taxon>Blepharisma</taxon>
    </lineage>
</organism>
<dbReference type="SUPFAM" id="SSF53448">
    <property type="entry name" value="Nucleotide-diphospho-sugar transferases"/>
    <property type="match status" value="1"/>
</dbReference>
<feature type="transmembrane region" description="Helical" evidence="10">
    <location>
        <begin position="523"/>
        <end position="545"/>
    </location>
</feature>
<evidence type="ECO:0000256" key="5">
    <source>
        <dbReference type="ARBA" id="ARBA00022679"/>
    </source>
</evidence>
<feature type="transmembrane region" description="Helical" evidence="10">
    <location>
        <begin position="557"/>
        <end position="580"/>
    </location>
</feature>
<dbReference type="EC" id="2.4.1.16" evidence="2"/>
<keyword evidence="12" id="KW-1185">Reference proteome</keyword>
<evidence type="ECO:0000256" key="1">
    <source>
        <dbReference type="ARBA" id="ARBA00004651"/>
    </source>
</evidence>
<dbReference type="PANTHER" id="PTHR22914">
    <property type="entry name" value="CHITIN SYNTHASE"/>
    <property type="match status" value="1"/>
</dbReference>
<evidence type="ECO:0000256" key="9">
    <source>
        <dbReference type="ARBA" id="ARBA00023316"/>
    </source>
</evidence>
<evidence type="ECO:0000256" key="2">
    <source>
        <dbReference type="ARBA" id="ARBA00012543"/>
    </source>
</evidence>
<evidence type="ECO:0000256" key="8">
    <source>
        <dbReference type="ARBA" id="ARBA00023136"/>
    </source>
</evidence>
<dbReference type="GO" id="GO:0071555">
    <property type="term" value="P:cell wall organization"/>
    <property type="evidence" value="ECO:0007669"/>
    <property type="project" value="UniProtKB-KW"/>
</dbReference>
<keyword evidence="6 10" id="KW-0812">Transmembrane</keyword>
<dbReference type="Proteomes" id="UP001162131">
    <property type="component" value="Unassembled WGS sequence"/>
</dbReference>
<name>A0AAU9K5K8_9CILI</name>
<keyword evidence="3" id="KW-1003">Cell membrane</keyword>
<dbReference type="Pfam" id="PF01644">
    <property type="entry name" value="Chitin_synth_1"/>
    <property type="match status" value="1"/>
</dbReference>
<evidence type="ECO:0000256" key="7">
    <source>
        <dbReference type="ARBA" id="ARBA00022989"/>
    </source>
</evidence>
<feature type="transmembrane region" description="Helical" evidence="10">
    <location>
        <begin position="711"/>
        <end position="733"/>
    </location>
</feature>
<dbReference type="EMBL" id="CAJZBQ010000054">
    <property type="protein sequence ID" value="CAG9332188.1"/>
    <property type="molecule type" value="Genomic_DNA"/>
</dbReference>
<keyword evidence="4" id="KW-0328">Glycosyltransferase</keyword>